<comment type="catalytic activity">
    <reaction evidence="10">
        <text>a 5'-end triphospho-ribonucleoside in mRNA + H2O = a 5'-end diphospho-ribonucleoside in mRNA + phosphate + H(+)</text>
        <dbReference type="Rhea" id="RHEA:67004"/>
        <dbReference type="Rhea" id="RHEA-COMP:17164"/>
        <dbReference type="Rhea" id="RHEA-COMP:17165"/>
        <dbReference type="ChEBI" id="CHEBI:15377"/>
        <dbReference type="ChEBI" id="CHEBI:15378"/>
        <dbReference type="ChEBI" id="CHEBI:43474"/>
        <dbReference type="ChEBI" id="CHEBI:167616"/>
        <dbReference type="ChEBI" id="CHEBI:167618"/>
        <dbReference type="EC" id="3.6.1.74"/>
    </reaction>
</comment>
<feature type="compositionally biased region" description="Acidic residues" evidence="11">
    <location>
        <begin position="215"/>
        <end position="225"/>
    </location>
</feature>
<dbReference type="Gene3D" id="2.40.50.140">
    <property type="entry name" value="Nucleic acid-binding proteins"/>
    <property type="match status" value="1"/>
</dbReference>
<dbReference type="SUPFAM" id="SSF50249">
    <property type="entry name" value="Nucleic acid-binding proteins"/>
    <property type="match status" value="1"/>
</dbReference>
<keyword evidence="5 10" id="KW-0547">Nucleotide-binding</keyword>
<feature type="region of interest" description="Disordered" evidence="11">
    <location>
        <begin position="211"/>
        <end position="246"/>
    </location>
</feature>
<evidence type="ECO:0000259" key="12">
    <source>
        <dbReference type="PROSITE" id="PS50056"/>
    </source>
</evidence>
<keyword evidence="3 10" id="KW-0808">Transferase</keyword>
<dbReference type="InterPro" id="IPR013846">
    <property type="entry name" value="mRNA_cap_enzyme_C"/>
</dbReference>
<dbReference type="Proteomes" id="UP001307889">
    <property type="component" value="Chromosome 1"/>
</dbReference>
<dbReference type="Pfam" id="PF00782">
    <property type="entry name" value="DSPc"/>
    <property type="match status" value="1"/>
</dbReference>
<evidence type="ECO:0000256" key="11">
    <source>
        <dbReference type="SAM" id="MobiDB-lite"/>
    </source>
</evidence>
<reference evidence="13 14" key="1">
    <citation type="submission" date="2023-09" db="EMBL/GenBank/DDBJ databases">
        <title>Nesidiocoris tenuis whole genome shotgun sequence.</title>
        <authorList>
            <person name="Shibata T."/>
            <person name="Shimoda M."/>
            <person name="Kobayashi T."/>
            <person name="Uehara T."/>
        </authorList>
    </citation>
    <scope>NUCLEOTIDE SEQUENCE [LARGE SCALE GENOMIC DNA]</scope>
    <source>
        <strain evidence="13 14">Japan</strain>
    </source>
</reference>
<dbReference type="Gene3D" id="3.30.470.30">
    <property type="entry name" value="DNA ligase/mRNA capping enzyme"/>
    <property type="match status" value="1"/>
</dbReference>
<accession>A0ABN7AD25</accession>
<evidence type="ECO:0000313" key="14">
    <source>
        <dbReference type="Proteomes" id="UP001307889"/>
    </source>
</evidence>
<dbReference type="SUPFAM" id="SSF56091">
    <property type="entry name" value="DNA ligase/mRNA capping enzyme, catalytic domain"/>
    <property type="match status" value="1"/>
</dbReference>
<dbReference type="Pfam" id="PF03919">
    <property type="entry name" value="mRNA_cap_C"/>
    <property type="match status" value="1"/>
</dbReference>
<dbReference type="PANTHER" id="PTHR10367">
    <property type="entry name" value="MRNA-CAPPING ENZYME"/>
    <property type="match status" value="1"/>
</dbReference>
<name>A0ABN7AD25_9HEMI</name>
<keyword evidence="4 10" id="KW-0548">Nucleotidyltransferase</keyword>
<dbReference type="InterPro" id="IPR001339">
    <property type="entry name" value="mRNA_cap_enzyme_adenylation"/>
</dbReference>
<evidence type="ECO:0000313" key="13">
    <source>
        <dbReference type="EMBL" id="BES88741.1"/>
    </source>
</evidence>
<keyword evidence="6 10" id="KW-0506">mRNA capping</keyword>
<dbReference type="Pfam" id="PF01331">
    <property type="entry name" value="mRNA_cap_enzyme"/>
    <property type="match status" value="1"/>
</dbReference>
<dbReference type="PROSITE" id="PS50056">
    <property type="entry name" value="TYR_PHOSPHATASE_2"/>
    <property type="match status" value="1"/>
</dbReference>
<feature type="domain" description="Tyrosine specific protein phosphatases" evidence="12">
    <location>
        <begin position="114"/>
        <end position="181"/>
    </location>
</feature>
<dbReference type="PIRSF" id="PIRSF036958">
    <property type="entry name" value="mRNA_capping_HCE"/>
    <property type="match status" value="1"/>
</dbReference>
<evidence type="ECO:0000256" key="6">
    <source>
        <dbReference type="ARBA" id="ARBA00023042"/>
    </source>
</evidence>
<organism evidence="13 14">
    <name type="scientific">Nesidiocoris tenuis</name>
    <dbReference type="NCBI Taxonomy" id="355587"/>
    <lineage>
        <taxon>Eukaryota</taxon>
        <taxon>Metazoa</taxon>
        <taxon>Ecdysozoa</taxon>
        <taxon>Arthropoda</taxon>
        <taxon>Hexapoda</taxon>
        <taxon>Insecta</taxon>
        <taxon>Pterygota</taxon>
        <taxon>Neoptera</taxon>
        <taxon>Paraneoptera</taxon>
        <taxon>Hemiptera</taxon>
        <taxon>Heteroptera</taxon>
        <taxon>Panheteroptera</taxon>
        <taxon>Cimicomorpha</taxon>
        <taxon>Miridae</taxon>
        <taxon>Dicyphina</taxon>
        <taxon>Nesidiocoris</taxon>
    </lineage>
</organism>
<comment type="catalytic activity">
    <reaction evidence="9">
        <text>a 5'-end diphospho-ribonucleoside in mRNA + GTP + H(+) = a 5'-end (5'-triphosphoguanosine)-ribonucleoside in mRNA + diphosphate</text>
        <dbReference type="Rhea" id="RHEA:67012"/>
        <dbReference type="Rhea" id="RHEA-COMP:17165"/>
        <dbReference type="Rhea" id="RHEA-COMP:17166"/>
        <dbReference type="ChEBI" id="CHEBI:15378"/>
        <dbReference type="ChEBI" id="CHEBI:33019"/>
        <dbReference type="ChEBI" id="CHEBI:37565"/>
        <dbReference type="ChEBI" id="CHEBI:167616"/>
        <dbReference type="ChEBI" id="CHEBI:167617"/>
        <dbReference type="EC" id="2.7.7.50"/>
    </reaction>
    <physiologicalReaction direction="left-to-right" evidence="9">
        <dbReference type="Rhea" id="RHEA:67013"/>
    </physiologicalReaction>
</comment>
<keyword evidence="10" id="KW-0378">Hydrolase</keyword>
<gene>
    <name evidence="13" type="ORF">NTJ_01548</name>
</gene>
<dbReference type="EMBL" id="AP028909">
    <property type="protein sequence ID" value="BES88741.1"/>
    <property type="molecule type" value="Genomic_DNA"/>
</dbReference>
<keyword evidence="7 10" id="KW-0342">GTP-binding</keyword>
<keyword evidence="8 10" id="KW-0539">Nucleus</keyword>
<sequence length="604" mass="69569">MTKERDPGPVPERWLPCPRKAVNLVEGKFLAFKTPLSSLFDSQVPASARFTPAMLIASTKTYKWRIGLWIDLTNTTRFYDPVEVKHGYGTEKEVAYVKIQCKGRGETPSEEQTNVFISLCKRFISQHPLEIIGVHCTHGFNRTGFLIVSYLVKELDYSIDAALREFARCRPPGIYKGDYIKELYRRYDDINDAPEAPLRPNWCFENVDTSSSVAGEEDDDDDDDTPTGSGKRRPNNSKNSKKKMRYNKNPVFMEGVPGVTPITDEKRLKFLRDTARRFCKFESEGFPGSQPVSMDRTNILLLEKKPYRVSWKADGTRYMLMILGENQVYFLDRDFSVFEVTGMKFVHRKDHSTHLYDTLVDGEMVIDKHNGQCTPRYLVYDIICVNGFDLSNHKFYRERLLAIEKDIVEPRNLAIGNGRIDKLNEPFSVRAKPFMPVEFAKSYLSEKFARQLTHEPDGLIFQPCDDPYTPGQCVSVLKWKPPSLNSVDFRLKIVKQNGLGLLSTQVGCLYVGNYDHPFATMPVNSNLKFYDNKIIECKFENNKWVFLRERTDKSFPNSRKTAIAVCESIRYPVTKENLLQFIETRRYGIDSALMPPPQLKPSKR</sequence>
<proteinExistence type="inferred from homology"/>
<dbReference type="InterPro" id="IPR017074">
    <property type="entry name" value="mRNA_cap_enz_bifunc"/>
</dbReference>
<dbReference type="Gene3D" id="3.90.190.10">
    <property type="entry name" value="Protein tyrosine phosphatase superfamily"/>
    <property type="match status" value="1"/>
</dbReference>
<comment type="similarity">
    <text evidence="10">In the C-terminal section; belongs to the eukaryotic GTase family.</text>
</comment>
<keyword evidence="14" id="KW-1185">Reference proteome</keyword>
<comment type="subcellular location">
    <subcellularLocation>
        <location evidence="1 10">Nucleus</location>
    </subcellularLocation>
</comment>
<dbReference type="InterPro" id="IPR051029">
    <property type="entry name" value="mRNA_Capping_Enz/RNA_Phosphat"/>
</dbReference>
<dbReference type="CDD" id="cd07895">
    <property type="entry name" value="Adenylation_mRNA_capping"/>
    <property type="match status" value="1"/>
</dbReference>
<dbReference type="InterPro" id="IPR000387">
    <property type="entry name" value="Tyr_Pase_dom"/>
</dbReference>
<dbReference type="CDD" id="cd17664">
    <property type="entry name" value="Mce1_N"/>
    <property type="match status" value="1"/>
</dbReference>
<dbReference type="EC" id="2.7.7.50" evidence="10"/>
<keyword evidence="2 10" id="KW-0507">mRNA processing</keyword>
<dbReference type="PANTHER" id="PTHR10367:SF17">
    <property type="entry name" value="MRNA-CAPPING ENZYME"/>
    <property type="match status" value="1"/>
</dbReference>
<dbReference type="InterPro" id="IPR012340">
    <property type="entry name" value="NA-bd_OB-fold"/>
</dbReference>
<evidence type="ECO:0000256" key="5">
    <source>
        <dbReference type="ARBA" id="ARBA00022741"/>
    </source>
</evidence>
<dbReference type="InterPro" id="IPR016130">
    <property type="entry name" value="Tyr_Pase_AS"/>
</dbReference>
<evidence type="ECO:0000256" key="1">
    <source>
        <dbReference type="ARBA" id="ARBA00004123"/>
    </source>
</evidence>
<dbReference type="EC" id="3.6.1.74" evidence="10"/>
<protein>
    <recommendedName>
        <fullName evidence="10">mRNA-capping enzyme</fullName>
    </recommendedName>
    <domain>
        <recommendedName>
            <fullName evidence="10">mRNA 5'-triphosphate monophosphatase</fullName>
            <ecNumber evidence="10">3.6.1.74</ecNumber>
        </recommendedName>
        <alternativeName>
            <fullName evidence="10">mRNA 5'-phosphatase</fullName>
        </alternativeName>
    </domain>
    <domain>
        <recommendedName>
            <fullName evidence="10">mRNA guanylyltransferase</fullName>
            <ecNumber evidence="10">2.7.7.50</ecNumber>
        </recommendedName>
        <alternativeName>
            <fullName evidence="10">GTP--RNA guanylyltransferase</fullName>
            <shortName evidence="10">GTase</shortName>
        </alternativeName>
    </domain>
</protein>
<dbReference type="InterPro" id="IPR029021">
    <property type="entry name" value="Prot-tyrosine_phosphatase-like"/>
</dbReference>
<comment type="function">
    <text evidence="10">Bifunctional mRNA-capping enzyme exhibiting RNA 5'-triphosphate monophosphatase activity in the N-terminal part and mRNA guanylyltransferase activity in the C-terminal part. Catalyzes the first two steps of cap formation: by removing the gamma-phosphate from the 5'-triphosphate end of nascent mRNA to yield a diphosphate end, and by transferring the GMP moiety of GTP to the 5'-diphosphate terminus of RNA via a covalent enzyme-GMP reaction intermediate.</text>
</comment>
<evidence type="ECO:0000256" key="10">
    <source>
        <dbReference type="PIRNR" id="PIRNR036958"/>
    </source>
</evidence>
<dbReference type="InterPro" id="IPR000340">
    <property type="entry name" value="Dual-sp_phosphatase_cat-dom"/>
</dbReference>
<evidence type="ECO:0000256" key="3">
    <source>
        <dbReference type="ARBA" id="ARBA00022679"/>
    </source>
</evidence>
<feature type="compositionally biased region" description="Basic residues" evidence="11">
    <location>
        <begin position="230"/>
        <end position="246"/>
    </location>
</feature>
<comment type="similarity">
    <text evidence="10">In the N-terminal section; belongs to the non-receptor class of the protein-tyrosine phosphatase family.</text>
</comment>
<evidence type="ECO:0000256" key="4">
    <source>
        <dbReference type="ARBA" id="ARBA00022695"/>
    </source>
</evidence>
<evidence type="ECO:0000256" key="2">
    <source>
        <dbReference type="ARBA" id="ARBA00022664"/>
    </source>
</evidence>
<evidence type="ECO:0000256" key="8">
    <source>
        <dbReference type="ARBA" id="ARBA00023242"/>
    </source>
</evidence>
<evidence type="ECO:0000256" key="7">
    <source>
        <dbReference type="ARBA" id="ARBA00023134"/>
    </source>
</evidence>
<dbReference type="SUPFAM" id="SSF52799">
    <property type="entry name" value="(Phosphotyrosine protein) phosphatases II"/>
    <property type="match status" value="1"/>
</dbReference>
<dbReference type="PROSITE" id="PS00383">
    <property type="entry name" value="TYR_PHOSPHATASE_1"/>
    <property type="match status" value="1"/>
</dbReference>
<evidence type="ECO:0000256" key="9">
    <source>
        <dbReference type="ARBA" id="ARBA00044624"/>
    </source>
</evidence>